<name>A0A139WCM6_TRICA</name>
<accession>A0A139WCM6</accession>
<keyword evidence="2" id="KW-1185">Reference proteome</keyword>
<evidence type="ECO:0000313" key="2">
    <source>
        <dbReference type="Proteomes" id="UP000007266"/>
    </source>
</evidence>
<organism evidence="1 2">
    <name type="scientific">Tribolium castaneum</name>
    <name type="common">Red flour beetle</name>
    <dbReference type="NCBI Taxonomy" id="7070"/>
    <lineage>
        <taxon>Eukaryota</taxon>
        <taxon>Metazoa</taxon>
        <taxon>Ecdysozoa</taxon>
        <taxon>Arthropoda</taxon>
        <taxon>Hexapoda</taxon>
        <taxon>Insecta</taxon>
        <taxon>Pterygota</taxon>
        <taxon>Neoptera</taxon>
        <taxon>Endopterygota</taxon>
        <taxon>Coleoptera</taxon>
        <taxon>Polyphaga</taxon>
        <taxon>Cucujiformia</taxon>
        <taxon>Tenebrionidae</taxon>
        <taxon>Tenebrionidae incertae sedis</taxon>
        <taxon>Tribolium</taxon>
    </lineage>
</organism>
<dbReference type="AlphaFoldDB" id="A0A139WCM6"/>
<reference evidence="1 2" key="1">
    <citation type="journal article" date="2008" name="Nature">
        <title>The genome of the model beetle and pest Tribolium castaneum.</title>
        <authorList>
            <consortium name="Tribolium Genome Sequencing Consortium"/>
            <person name="Richards S."/>
            <person name="Gibbs R.A."/>
            <person name="Weinstock G.M."/>
            <person name="Brown S.J."/>
            <person name="Denell R."/>
            <person name="Beeman R.W."/>
            <person name="Gibbs R."/>
            <person name="Beeman R.W."/>
            <person name="Brown S.J."/>
            <person name="Bucher G."/>
            <person name="Friedrich M."/>
            <person name="Grimmelikhuijzen C.J."/>
            <person name="Klingler M."/>
            <person name="Lorenzen M."/>
            <person name="Richards S."/>
            <person name="Roth S."/>
            <person name="Schroder R."/>
            <person name="Tautz D."/>
            <person name="Zdobnov E.M."/>
            <person name="Muzny D."/>
            <person name="Gibbs R.A."/>
            <person name="Weinstock G.M."/>
            <person name="Attaway T."/>
            <person name="Bell S."/>
            <person name="Buhay C.J."/>
            <person name="Chandrabose M.N."/>
            <person name="Chavez D."/>
            <person name="Clerk-Blankenburg K.P."/>
            <person name="Cree A."/>
            <person name="Dao M."/>
            <person name="Davis C."/>
            <person name="Chacko J."/>
            <person name="Dinh H."/>
            <person name="Dugan-Rocha S."/>
            <person name="Fowler G."/>
            <person name="Garner T.T."/>
            <person name="Garnes J."/>
            <person name="Gnirke A."/>
            <person name="Hawes A."/>
            <person name="Hernandez J."/>
            <person name="Hines S."/>
            <person name="Holder M."/>
            <person name="Hume J."/>
            <person name="Jhangiani S.N."/>
            <person name="Joshi V."/>
            <person name="Khan Z.M."/>
            <person name="Jackson L."/>
            <person name="Kovar C."/>
            <person name="Kowis A."/>
            <person name="Lee S."/>
            <person name="Lewis L.R."/>
            <person name="Margolis J."/>
            <person name="Morgan M."/>
            <person name="Nazareth L.V."/>
            <person name="Nguyen N."/>
            <person name="Okwuonu G."/>
            <person name="Parker D."/>
            <person name="Richards S."/>
            <person name="Ruiz S.J."/>
            <person name="Santibanez J."/>
            <person name="Savard J."/>
            <person name="Scherer S.E."/>
            <person name="Schneider B."/>
            <person name="Sodergren E."/>
            <person name="Tautz D."/>
            <person name="Vattahil S."/>
            <person name="Villasana D."/>
            <person name="White C.S."/>
            <person name="Wright R."/>
            <person name="Park Y."/>
            <person name="Beeman R.W."/>
            <person name="Lord J."/>
            <person name="Oppert B."/>
            <person name="Lorenzen M."/>
            <person name="Brown S."/>
            <person name="Wang L."/>
            <person name="Savard J."/>
            <person name="Tautz D."/>
            <person name="Richards S."/>
            <person name="Weinstock G."/>
            <person name="Gibbs R.A."/>
            <person name="Liu Y."/>
            <person name="Worley K."/>
            <person name="Weinstock G."/>
            <person name="Elsik C.G."/>
            <person name="Reese J.T."/>
            <person name="Elhaik E."/>
            <person name="Landan G."/>
            <person name="Graur D."/>
            <person name="Arensburger P."/>
            <person name="Atkinson P."/>
            <person name="Beeman R.W."/>
            <person name="Beidler J."/>
            <person name="Brown S.J."/>
            <person name="Demuth J.P."/>
            <person name="Drury D.W."/>
            <person name="Du Y.Z."/>
            <person name="Fujiwara H."/>
            <person name="Lorenzen M."/>
            <person name="Maselli V."/>
            <person name="Osanai M."/>
            <person name="Park Y."/>
            <person name="Robertson H.M."/>
            <person name="Tu Z."/>
            <person name="Wang J.J."/>
            <person name="Wang S."/>
            <person name="Richards S."/>
            <person name="Song H."/>
            <person name="Zhang L."/>
            <person name="Sodergren E."/>
            <person name="Werner D."/>
            <person name="Stanke M."/>
            <person name="Morgenstern B."/>
            <person name="Solovyev V."/>
            <person name="Kosarev P."/>
            <person name="Brown G."/>
            <person name="Chen H.C."/>
            <person name="Ermolaeva O."/>
            <person name="Hlavina W."/>
            <person name="Kapustin Y."/>
            <person name="Kiryutin B."/>
            <person name="Kitts P."/>
            <person name="Maglott D."/>
            <person name="Pruitt K."/>
            <person name="Sapojnikov V."/>
            <person name="Souvorov A."/>
            <person name="Mackey A.J."/>
            <person name="Waterhouse R.M."/>
            <person name="Wyder S."/>
            <person name="Zdobnov E.M."/>
            <person name="Zdobnov E.M."/>
            <person name="Wyder S."/>
            <person name="Kriventseva E.V."/>
            <person name="Kadowaki T."/>
            <person name="Bork P."/>
            <person name="Aranda M."/>
            <person name="Bao R."/>
            <person name="Beermann A."/>
            <person name="Berns N."/>
            <person name="Bolognesi R."/>
            <person name="Bonneton F."/>
            <person name="Bopp D."/>
            <person name="Brown S.J."/>
            <person name="Bucher G."/>
            <person name="Butts T."/>
            <person name="Chaumot A."/>
            <person name="Denell R.E."/>
            <person name="Ferrier D.E."/>
            <person name="Friedrich M."/>
            <person name="Gordon C.M."/>
            <person name="Jindra M."/>
            <person name="Klingler M."/>
            <person name="Lan Q."/>
            <person name="Lattorff H.M."/>
            <person name="Laudet V."/>
            <person name="von Levetsow C."/>
            <person name="Liu Z."/>
            <person name="Lutz R."/>
            <person name="Lynch J.A."/>
            <person name="da Fonseca R.N."/>
            <person name="Posnien N."/>
            <person name="Reuter R."/>
            <person name="Roth S."/>
            <person name="Savard J."/>
            <person name="Schinko J.B."/>
            <person name="Schmitt C."/>
            <person name="Schoppmeier M."/>
            <person name="Schroder R."/>
            <person name="Shippy T.D."/>
            <person name="Simonnet F."/>
            <person name="Marques-Souza H."/>
            <person name="Tautz D."/>
            <person name="Tomoyasu Y."/>
            <person name="Trauner J."/>
            <person name="Van der Zee M."/>
            <person name="Vervoort M."/>
            <person name="Wittkopp N."/>
            <person name="Wimmer E.A."/>
            <person name="Yang X."/>
            <person name="Jones A.K."/>
            <person name="Sattelle D.B."/>
            <person name="Ebert P.R."/>
            <person name="Nelson D."/>
            <person name="Scott J.G."/>
            <person name="Beeman R.W."/>
            <person name="Muthukrishnan S."/>
            <person name="Kramer K.J."/>
            <person name="Arakane Y."/>
            <person name="Beeman R.W."/>
            <person name="Zhu Q."/>
            <person name="Hogenkamp D."/>
            <person name="Dixit R."/>
            <person name="Oppert B."/>
            <person name="Jiang H."/>
            <person name="Zou Z."/>
            <person name="Marshall J."/>
            <person name="Elpidina E."/>
            <person name="Vinokurov K."/>
            <person name="Oppert C."/>
            <person name="Zou Z."/>
            <person name="Evans J."/>
            <person name="Lu Z."/>
            <person name="Zhao P."/>
            <person name="Sumathipala N."/>
            <person name="Altincicek B."/>
            <person name="Vilcinskas A."/>
            <person name="Williams M."/>
            <person name="Hultmark D."/>
            <person name="Hetru C."/>
            <person name="Jiang H."/>
            <person name="Grimmelikhuijzen C.J."/>
            <person name="Hauser F."/>
            <person name="Cazzamali G."/>
            <person name="Williamson M."/>
            <person name="Park Y."/>
            <person name="Li B."/>
            <person name="Tanaka Y."/>
            <person name="Predel R."/>
            <person name="Neupert S."/>
            <person name="Schachtner J."/>
            <person name="Verleyen P."/>
            <person name="Raible F."/>
            <person name="Bork P."/>
            <person name="Friedrich M."/>
            <person name="Walden K.K."/>
            <person name="Robertson H.M."/>
            <person name="Angeli S."/>
            <person name="Foret S."/>
            <person name="Bucher G."/>
            <person name="Schuetz S."/>
            <person name="Maleszka R."/>
            <person name="Wimmer E.A."/>
            <person name="Beeman R.W."/>
            <person name="Lorenzen M."/>
            <person name="Tomoyasu Y."/>
            <person name="Miller S.C."/>
            <person name="Grossmann D."/>
            <person name="Bucher G."/>
        </authorList>
    </citation>
    <scope>NUCLEOTIDE SEQUENCE [LARGE SCALE GENOMIC DNA]</scope>
    <source>
        <strain evidence="1 2">Georgia GA2</strain>
    </source>
</reference>
<evidence type="ECO:0000313" key="1">
    <source>
        <dbReference type="EMBL" id="KYB25654.1"/>
    </source>
</evidence>
<sequence length="60" mass="6061">MKSSQVSLNSGIDPAAFASVSAPGSGATVARRQSGVELQLAPAVSGDMSLFECAVDTEFN</sequence>
<dbReference type="InParanoid" id="A0A139WCM6"/>
<dbReference type="EMBL" id="KQ971366">
    <property type="protein sequence ID" value="KYB25654.1"/>
    <property type="molecule type" value="Genomic_DNA"/>
</dbReference>
<protein>
    <submittedName>
        <fullName evidence="1">Uncharacterized protein</fullName>
    </submittedName>
</protein>
<dbReference type="Proteomes" id="UP000007266">
    <property type="component" value="Linkage group 9"/>
</dbReference>
<proteinExistence type="predicted"/>
<gene>
    <name evidence="1" type="primary">AUGUSTUS-3.0.2_32530</name>
    <name evidence="1" type="ORF">TcasGA2_TC032530</name>
</gene>
<reference evidence="1 2" key="2">
    <citation type="journal article" date="2010" name="Nucleic Acids Res.">
        <title>BeetleBase in 2010: revisions to provide comprehensive genomic information for Tribolium castaneum.</title>
        <authorList>
            <person name="Kim H.S."/>
            <person name="Murphy T."/>
            <person name="Xia J."/>
            <person name="Caragea D."/>
            <person name="Park Y."/>
            <person name="Beeman R.W."/>
            <person name="Lorenzen M.D."/>
            <person name="Butcher S."/>
            <person name="Manak J.R."/>
            <person name="Brown S.J."/>
        </authorList>
    </citation>
    <scope>GENOME REANNOTATION</scope>
    <source>
        <strain evidence="1 2">Georgia GA2</strain>
    </source>
</reference>
<feature type="non-terminal residue" evidence="1">
    <location>
        <position position="60"/>
    </location>
</feature>